<feature type="region of interest" description="Disordered" evidence="1">
    <location>
        <begin position="1"/>
        <end position="38"/>
    </location>
</feature>
<name>A0A1I1AJE3_9PSEU</name>
<accession>A0A1I1AJE3</accession>
<dbReference type="AlphaFoldDB" id="A0A1I1AJE3"/>
<dbReference type="Proteomes" id="UP000243799">
    <property type="component" value="Unassembled WGS sequence"/>
</dbReference>
<evidence type="ECO:0000313" key="3">
    <source>
        <dbReference type="Proteomes" id="UP000243799"/>
    </source>
</evidence>
<protein>
    <submittedName>
        <fullName evidence="2">Uncharacterized protein</fullName>
    </submittedName>
</protein>
<evidence type="ECO:0000256" key="1">
    <source>
        <dbReference type="SAM" id="MobiDB-lite"/>
    </source>
</evidence>
<reference evidence="3" key="1">
    <citation type="submission" date="2016-10" db="EMBL/GenBank/DDBJ databases">
        <authorList>
            <person name="Varghese N."/>
            <person name="Submissions S."/>
        </authorList>
    </citation>
    <scope>NUCLEOTIDE SEQUENCE [LARGE SCALE GENOMIC DNA]</scope>
    <source>
        <strain evidence="3">CGMCC 4.3568</strain>
    </source>
</reference>
<sequence length="69" mass="7357">MTGRDMQNRLSDRGPLGPLTERRVSASSRGGGWATGGRSVQLAASATHVTELNSPTIEYDAGEVGWPWT</sequence>
<keyword evidence="3" id="KW-1185">Reference proteome</keyword>
<organism evidence="2 3">
    <name type="scientific">Amycolatopsis marina</name>
    <dbReference type="NCBI Taxonomy" id="490629"/>
    <lineage>
        <taxon>Bacteria</taxon>
        <taxon>Bacillati</taxon>
        <taxon>Actinomycetota</taxon>
        <taxon>Actinomycetes</taxon>
        <taxon>Pseudonocardiales</taxon>
        <taxon>Pseudonocardiaceae</taxon>
        <taxon>Amycolatopsis</taxon>
    </lineage>
</organism>
<feature type="compositionally biased region" description="Basic and acidic residues" evidence="1">
    <location>
        <begin position="1"/>
        <end position="12"/>
    </location>
</feature>
<dbReference type="STRING" id="490629.SAMN05216266_109228"/>
<gene>
    <name evidence="2" type="ORF">SAMN05216266_109228</name>
</gene>
<proteinExistence type="predicted"/>
<dbReference type="EMBL" id="FOKG01000009">
    <property type="protein sequence ID" value="SFB38134.1"/>
    <property type="molecule type" value="Genomic_DNA"/>
</dbReference>
<evidence type="ECO:0000313" key="2">
    <source>
        <dbReference type="EMBL" id="SFB38134.1"/>
    </source>
</evidence>